<keyword evidence="7 9" id="KW-0472">Membrane</keyword>
<dbReference type="InterPro" id="IPR045861">
    <property type="entry name" value="CorA_cytoplasmic_dom"/>
</dbReference>
<comment type="similarity">
    <text evidence="2">Belongs to the CorA metal ion transporter (MIT) (TC 1.A.35) family.</text>
</comment>
<dbReference type="EMBL" id="ML996699">
    <property type="protein sequence ID" value="KAF2398849.1"/>
    <property type="molecule type" value="Genomic_DNA"/>
</dbReference>
<dbReference type="GO" id="GO:0050897">
    <property type="term" value="F:cobalt ion binding"/>
    <property type="evidence" value="ECO:0007669"/>
    <property type="project" value="TreeGrafter"/>
</dbReference>
<sequence length="553" mass="62187">MATSPHIQARDFDGTAPSAPVSGASPPPLSIVTSLPSIPPNRPSLDVPSPLTRRITRSNTVRNYHANPAHGWEEPGAEPGVDTEAERLSQFDHLRQETQVTIVDFAPGRMTKYELGNVDLGGFLARPREAWVKSRWINVNRLDWSVIKMLGNTYKLHRLAIEDLMNTNGRTKVDWYSDHAFILLTLQKLIRFNPEVDSDSDSDTSSLKPKSYLQRLFGKHQHPRAPSIDSENGSPKIPAIKALDLNPTPNSSYRTLHRYRGGVNTERTLYMERNSGLTRKNLAVSVEQVSLFLTADNTVIAFFEHSADDIEGPILRRLSSPDTILRRTADASMLLQAIIDAIIDLALPVTAAYEDIMGDLELDILTDPSIEHSRVLHVLSSELSLLRNNLQPMANVVAALRDHGRPGPSETGLVGRVATEVKISGATHTYLGDVEDHVLQMIQNLEIMRRTTQDMVDLIFNQMGAFQNESMKQLTAVTIFFLPLTFLTGYFGMNFEHFAAIRNSDAFFWKITIPVMVITVLVLMRPMLWRTLTRTYNKGQIRHRARRARDKQE</sequence>
<dbReference type="GO" id="GO:0015095">
    <property type="term" value="F:magnesium ion transmembrane transporter activity"/>
    <property type="evidence" value="ECO:0007669"/>
    <property type="project" value="TreeGrafter"/>
</dbReference>
<dbReference type="SUPFAM" id="SSF144083">
    <property type="entry name" value="Magnesium transport protein CorA, transmembrane region"/>
    <property type="match status" value="1"/>
</dbReference>
<dbReference type="SUPFAM" id="SSF143865">
    <property type="entry name" value="CorA soluble domain-like"/>
    <property type="match status" value="1"/>
</dbReference>
<dbReference type="GO" id="GO:0005886">
    <property type="term" value="C:plasma membrane"/>
    <property type="evidence" value="ECO:0007669"/>
    <property type="project" value="UniProtKB-SubCell"/>
</dbReference>
<dbReference type="Pfam" id="PF01544">
    <property type="entry name" value="CorA"/>
    <property type="match status" value="1"/>
</dbReference>
<evidence type="ECO:0000256" key="3">
    <source>
        <dbReference type="ARBA" id="ARBA00022448"/>
    </source>
</evidence>
<keyword evidence="4" id="KW-1003">Cell membrane</keyword>
<keyword evidence="5 9" id="KW-0812">Transmembrane</keyword>
<evidence type="ECO:0000313" key="10">
    <source>
        <dbReference type="EMBL" id="KAF2398849.1"/>
    </source>
</evidence>
<gene>
    <name evidence="10" type="ORF">EJ06DRAFT_558026</name>
</gene>
<keyword evidence="3" id="KW-0813">Transport</keyword>
<dbReference type="PANTHER" id="PTHR46494:SF1">
    <property type="entry name" value="CORA FAMILY METAL ION TRANSPORTER (EUROFUNG)"/>
    <property type="match status" value="1"/>
</dbReference>
<feature type="region of interest" description="Disordered" evidence="8">
    <location>
        <begin position="1"/>
        <end position="50"/>
    </location>
</feature>
<evidence type="ECO:0000256" key="2">
    <source>
        <dbReference type="ARBA" id="ARBA00009765"/>
    </source>
</evidence>
<dbReference type="OrthoDB" id="165352at2759"/>
<dbReference type="GO" id="GO:0000287">
    <property type="term" value="F:magnesium ion binding"/>
    <property type="evidence" value="ECO:0007669"/>
    <property type="project" value="TreeGrafter"/>
</dbReference>
<evidence type="ECO:0000256" key="8">
    <source>
        <dbReference type="SAM" id="MobiDB-lite"/>
    </source>
</evidence>
<evidence type="ECO:0000256" key="6">
    <source>
        <dbReference type="ARBA" id="ARBA00022989"/>
    </source>
</evidence>
<dbReference type="GO" id="GO:0015087">
    <property type="term" value="F:cobalt ion transmembrane transporter activity"/>
    <property type="evidence" value="ECO:0007669"/>
    <property type="project" value="TreeGrafter"/>
</dbReference>
<dbReference type="Proteomes" id="UP000799640">
    <property type="component" value="Unassembled WGS sequence"/>
</dbReference>
<reference evidence="10" key="1">
    <citation type="journal article" date="2020" name="Stud. Mycol.">
        <title>101 Dothideomycetes genomes: a test case for predicting lifestyles and emergence of pathogens.</title>
        <authorList>
            <person name="Haridas S."/>
            <person name="Albert R."/>
            <person name="Binder M."/>
            <person name="Bloem J."/>
            <person name="Labutti K."/>
            <person name="Salamov A."/>
            <person name="Andreopoulos B."/>
            <person name="Baker S."/>
            <person name="Barry K."/>
            <person name="Bills G."/>
            <person name="Bluhm B."/>
            <person name="Cannon C."/>
            <person name="Castanera R."/>
            <person name="Culley D."/>
            <person name="Daum C."/>
            <person name="Ezra D."/>
            <person name="Gonzalez J."/>
            <person name="Henrissat B."/>
            <person name="Kuo A."/>
            <person name="Liang C."/>
            <person name="Lipzen A."/>
            <person name="Lutzoni F."/>
            <person name="Magnuson J."/>
            <person name="Mondo S."/>
            <person name="Nolan M."/>
            <person name="Ohm R."/>
            <person name="Pangilinan J."/>
            <person name="Park H.-J."/>
            <person name="Ramirez L."/>
            <person name="Alfaro M."/>
            <person name="Sun H."/>
            <person name="Tritt A."/>
            <person name="Yoshinaga Y."/>
            <person name="Zwiers L.-H."/>
            <person name="Turgeon B."/>
            <person name="Goodwin S."/>
            <person name="Spatafora J."/>
            <person name="Crous P."/>
            <person name="Grigoriev I."/>
        </authorList>
    </citation>
    <scope>NUCLEOTIDE SEQUENCE</scope>
    <source>
        <strain evidence="10">CBS 262.69</strain>
    </source>
</reference>
<dbReference type="InterPro" id="IPR045863">
    <property type="entry name" value="CorA_TM1_TM2"/>
</dbReference>
<dbReference type="PANTHER" id="PTHR46494">
    <property type="entry name" value="CORA FAMILY METAL ION TRANSPORTER (EUROFUNG)"/>
    <property type="match status" value="1"/>
</dbReference>
<keyword evidence="11" id="KW-1185">Reference proteome</keyword>
<accession>A0A6G1HSN9</accession>
<protein>
    <submittedName>
        <fullName evidence="10">Uncharacterized protein</fullName>
    </submittedName>
</protein>
<evidence type="ECO:0000256" key="7">
    <source>
        <dbReference type="ARBA" id="ARBA00023136"/>
    </source>
</evidence>
<evidence type="ECO:0000256" key="4">
    <source>
        <dbReference type="ARBA" id="ARBA00022475"/>
    </source>
</evidence>
<name>A0A6G1HSN9_9PEZI</name>
<dbReference type="Gene3D" id="3.30.460.20">
    <property type="entry name" value="CorA soluble domain-like"/>
    <property type="match status" value="1"/>
</dbReference>
<evidence type="ECO:0000256" key="9">
    <source>
        <dbReference type="SAM" id="Phobius"/>
    </source>
</evidence>
<dbReference type="Gene3D" id="1.20.58.340">
    <property type="entry name" value="Magnesium transport protein CorA, transmembrane region"/>
    <property type="match status" value="2"/>
</dbReference>
<organism evidence="10 11">
    <name type="scientific">Trichodelitschia bisporula</name>
    <dbReference type="NCBI Taxonomy" id="703511"/>
    <lineage>
        <taxon>Eukaryota</taxon>
        <taxon>Fungi</taxon>
        <taxon>Dikarya</taxon>
        <taxon>Ascomycota</taxon>
        <taxon>Pezizomycotina</taxon>
        <taxon>Dothideomycetes</taxon>
        <taxon>Dothideomycetes incertae sedis</taxon>
        <taxon>Phaeotrichales</taxon>
        <taxon>Phaeotrichaceae</taxon>
        <taxon>Trichodelitschia</taxon>
    </lineage>
</organism>
<feature type="transmembrane region" description="Helical" evidence="9">
    <location>
        <begin position="474"/>
        <end position="495"/>
    </location>
</feature>
<feature type="transmembrane region" description="Helical" evidence="9">
    <location>
        <begin position="507"/>
        <end position="524"/>
    </location>
</feature>
<dbReference type="InterPro" id="IPR002523">
    <property type="entry name" value="MgTranspt_CorA/ZnTranspt_ZntB"/>
</dbReference>
<evidence type="ECO:0000313" key="11">
    <source>
        <dbReference type="Proteomes" id="UP000799640"/>
    </source>
</evidence>
<dbReference type="AlphaFoldDB" id="A0A6G1HSN9"/>
<comment type="subcellular location">
    <subcellularLocation>
        <location evidence="1">Cell membrane</location>
        <topology evidence="1">Multi-pass membrane protein</topology>
    </subcellularLocation>
</comment>
<proteinExistence type="inferred from homology"/>
<evidence type="ECO:0000256" key="1">
    <source>
        <dbReference type="ARBA" id="ARBA00004651"/>
    </source>
</evidence>
<evidence type="ECO:0000256" key="5">
    <source>
        <dbReference type="ARBA" id="ARBA00022692"/>
    </source>
</evidence>
<keyword evidence="6 9" id="KW-1133">Transmembrane helix</keyword>